<reference evidence="1" key="1">
    <citation type="submission" date="2018-02" db="EMBL/GenBank/DDBJ databases">
        <title>Rhizophora mucronata_Transcriptome.</title>
        <authorList>
            <person name="Meera S.P."/>
            <person name="Sreeshan A."/>
            <person name="Augustine A."/>
        </authorList>
    </citation>
    <scope>NUCLEOTIDE SEQUENCE</scope>
    <source>
        <tissue evidence="1">Leaf</tissue>
    </source>
</reference>
<protein>
    <submittedName>
        <fullName evidence="1">Uncharacterized protein</fullName>
    </submittedName>
</protein>
<name>A0A2P2MEQ9_RHIMU</name>
<sequence length="23" mass="2432">MTSLKNLGLSYCSLNGVFPAQGM</sequence>
<proteinExistence type="predicted"/>
<accession>A0A2P2MEQ9</accession>
<evidence type="ECO:0000313" key="1">
    <source>
        <dbReference type="EMBL" id="MBX28729.1"/>
    </source>
</evidence>
<dbReference type="AlphaFoldDB" id="A0A2P2MEQ9"/>
<organism evidence="1">
    <name type="scientific">Rhizophora mucronata</name>
    <name type="common">Asiatic mangrove</name>
    <dbReference type="NCBI Taxonomy" id="61149"/>
    <lineage>
        <taxon>Eukaryota</taxon>
        <taxon>Viridiplantae</taxon>
        <taxon>Streptophyta</taxon>
        <taxon>Embryophyta</taxon>
        <taxon>Tracheophyta</taxon>
        <taxon>Spermatophyta</taxon>
        <taxon>Magnoliopsida</taxon>
        <taxon>eudicotyledons</taxon>
        <taxon>Gunneridae</taxon>
        <taxon>Pentapetalae</taxon>
        <taxon>rosids</taxon>
        <taxon>fabids</taxon>
        <taxon>Malpighiales</taxon>
        <taxon>Rhizophoraceae</taxon>
        <taxon>Rhizophora</taxon>
    </lineage>
</organism>
<dbReference type="EMBL" id="GGEC01048245">
    <property type="protein sequence ID" value="MBX28729.1"/>
    <property type="molecule type" value="Transcribed_RNA"/>
</dbReference>